<sequence>AVEAAAAHGPGGMAASYDPYGDDENSDRRANGDDGGGSTGSSSCCRQARGSSSLVGAERSSPALYRSPFTHAALSIKVTDVGEVAFEEACVSLQSAALRAIELLLGGAVDLAPEEAAAAAAAAAGTIAESRNSDREGAASECLVAVETREPSAQDAAFE</sequence>
<organism evidence="2 3">
    <name type="scientific">Volvox africanus</name>
    <dbReference type="NCBI Taxonomy" id="51714"/>
    <lineage>
        <taxon>Eukaryota</taxon>
        <taxon>Viridiplantae</taxon>
        <taxon>Chlorophyta</taxon>
        <taxon>core chlorophytes</taxon>
        <taxon>Chlorophyceae</taxon>
        <taxon>CS clade</taxon>
        <taxon>Chlamydomonadales</taxon>
        <taxon>Volvocaceae</taxon>
        <taxon>Volvox</taxon>
    </lineage>
</organism>
<accession>A0ABQ5SAT9</accession>
<dbReference type="EMBL" id="BSDZ01000035">
    <property type="protein sequence ID" value="GLI66559.1"/>
    <property type="molecule type" value="Genomic_DNA"/>
</dbReference>
<gene>
    <name evidence="2" type="ORF">VaNZ11_010438</name>
</gene>
<evidence type="ECO:0000256" key="1">
    <source>
        <dbReference type="SAM" id="MobiDB-lite"/>
    </source>
</evidence>
<protein>
    <submittedName>
        <fullName evidence="2">Uncharacterized protein</fullName>
    </submittedName>
</protein>
<feature type="region of interest" description="Disordered" evidence="1">
    <location>
        <begin position="1"/>
        <end position="60"/>
    </location>
</feature>
<comment type="caution">
    <text evidence="2">The sequence shown here is derived from an EMBL/GenBank/DDBJ whole genome shotgun (WGS) entry which is preliminary data.</text>
</comment>
<feature type="non-terminal residue" evidence="2">
    <location>
        <position position="1"/>
    </location>
</feature>
<keyword evidence="3" id="KW-1185">Reference proteome</keyword>
<feature type="non-terminal residue" evidence="2">
    <location>
        <position position="159"/>
    </location>
</feature>
<name>A0ABQ5SAT9_9CHLO</name>
<evidence type="ECO:0000313" key="3">
    <source>
        <dbReference type="Proteomes" id="UP001165090"/>
    </source>
</evidence>
<reference evidence="2 3" key="1">
    <citation type="journal article" date="2023" name="IScience">
        <title>Expanded male sex-determining region conserved during the evolution of homothallism in the green alga Volvox.</title>
        <authorList>
            <person name="Yamamoto K."/>
            <person name="Matsuzaki R."/>
            <person name="Mahakham W."/>
            <person name="Heman W."/>
            <person name="Sekimoto H."/>
            <person name="Kawachi M."/>
            <person name="Minakuchi Y."/>
            <person name="Toyoda A."/>
            <person name="Nozaki H."/>
        </authorList>
    </citation>
    <scope>NUCLEOTIDE SEQUENCE [LARGE SCALE GENOMIC DNA]</scope>
    <source>
        <strain evidence="2 3">NIES-4468</strain>
    </source>
</reference>
<evidence type="ECO:0000313" key="2">
    <source>
        <dbReference type="EMBL" id="GLI66559.1"/>
    </source>
</evidence>
<dbReference type="Proteomes" id="UP001165090">
    <property type="component" value="Unassembled WGS sequence"/>
</dbReference>
<proteinExistence type="predicted"/>